<name>A0A1D7QUQ2_9BACI</name>
<reference evidence="1 2" key="1">
    <citation type="submission" date="2015-08" db="EMBL/GenBank/DDBJ databases">
        <title>The complete genome sequence of Bacillus beveridgei MLTeJB.</title>
        <authorList>
            <person name="Hanson T.E."/>
            <person name="Mesa C."/>
            <person name="Basesman S.M."/>
            <person name="Oremland R.S."/>
        </authorList>
    </citation>
    <scope>NUCLEOTIDE SEQUENCE [LARGE SCALE GENOMIC DNA]</scope>
    <source>
        <strain evidence="1 2">MLTeJB</strain>
    </source>
</reference>
<proteinExistence type="predicted"/>
<accession>A0A1D7QUQ2</accession>
<dbReference type="EMBL" id="CP012502">
    <property type="protein sequence ID" value="AOM82744.1"/>
    <property type="molecule type" value="Genomic_DNA"/>
</dbReference>
<dbReference type="KEGG" id="bbev:BBEV_1381"/>
<evidence type="ECO:0000313" key="2">
    <source>
        <dbReference type="Proteomes" id="UP000094463"/>
    </source>
</evidence>
<dbReference type="AlphaFoldDB" id="A0A1D7QUQ2"/>
<organism evidence="1 2">
    <name type="scientific">Salisediminibacterium beveridgei</name>
    <dbReference type="NCBI Taxonomy" id="632773"/>
    <lineage>
        <taxon>Bacteria</taxon>
        <taxon>Bacillati</taxon>
        <taxon>Bacillota</taxon>
        <taxon>Bacilli</taxon>
        <taxon>Bacillales</taxon>
        <taxon>Bacillaceae</taxon>
        <taxon>Salisediminibacterium</taxon>
    </lineage>
</organism>
<evidence type="ECO:0000313" key="1">
    <source>
        <dbReference type="EMBL" id="AOM82744.1"/>
    </source>
</evidence>
<gene>
    <name evidence="1" type="ORF">BBEV_1381</name>
</gene>
<dbReference type="STRING" id="632773.BBEV_1381"/>
<protein>
    <submittedName>
        <fullName evidence="1">Uncharacterized protein</fullName>
    </submittedName>
</protein>
<sequence>MLEIPGPYSSFPPLEIEMLKFVSYLYSFFKSLNISCIE</sequence>
<dbReference type="Proteomes" id="UP000094463">
    <property type="component" value="Chromosome"/>
</dbReference>
<keyword evidence="2" id="KW-1185">Reference proteome</keyword>